<accession>A0ABS7FQ58</accession>
<dbReference type="PANTHER" id="PTHR24421">
    <property type="entry name" value="NITRATE/NITRITE SENSOR PROTEIN NARX-RELATED"/>
    <property type="match status" value="1"/>
</dbReference>
<keyword evidence="13" id="KW-1185">Reference proteome</keyword>
<protein>
    <recommendedName>
        <fullName evidence="2">histidine kinase</fullName>
        <ecNumber evidence="2">2.7.13.3</ecNumber>
    </recommendedName>
</protein>
<organism evidence="12 13">
    <name type="scientific">Actinomadura parmotrematis</name>
    <dbReference type="NCBI Taxonomy" id="2864039"/>
    <lineage>
        <taxon>Bacteria</taxon>
        <taxon>Bacillati</taxon>
        <taxon>Actinomycetota</taxon>
        <taxon>Actinomycetes</taxon>
        <taxon>Streptosporangiales</taxon>
        <taxon>Thermomonosporaceae</taxon>
        <taxon>Actinomadura</taxon>
    </lineage>
</organism>
<evidence type="ECO:0000313" key="12">
    <source>
        <dbReference type="EMBL" id="MBW8482549.1"/>
    </source>
</evidence>
<gene>
    <name evidence="12" type="ORF">K1Y72_09250</name>
</gene>
<evidence type="ECO:0000256" key="1">
    <source>
        <dbReference type="ARBA" id="ARBA00000085"/>
    </source>
</evidence>
<evidence type="ECO:0000259" key="11">
    <source>
        <dbReference type="Pfam" id="PF07730"/>
    </source>
</evidence>
<keyword evidence="7" id="KW-0067">ATP-binding</keyword>
<proteinExistence type="predicted"/>
<name>A0ABS7FQ58_9ACTN</name>
<feature type="transmembrane region" description="Helical" evidence="10">
    <location>
        <begin position="28"/>
        <end position="51"/>
    </location>
</feature>
<dbReference type="EMBL" id="JAIBOA010000005">
    <property type="protein sequence ID" value="MBW8482549.1"/>
    <property type="molecule type" value="Genomic_DNA"/>
</dbReference>
<feature type="region of interest" description="Disordered" evidence="9">
    <location>
        <begin position="172"/>
        <end position="196"/>
    </location>
</feature>
<evidence type="ECO:0000256" key="7">
    <source>
        <dbReference type="ARBA" id="ARBA00022840"/>
    </source>
</evidence>
<dbReference type="PANTHER" id="PTHR24421:SF10">
    <property type="entry name" value="NITRATE_NITRITE SENSOR PROTEIN NARQ"/>
    <property type="match status" value="1"/>
</dbReference>
<evidence type="ECO:0000256" key="6">
    <source>
        <dbReference type="ARBA" id="ARBA00022777"/>
    </source>
</evidence>
<sequence length="196" mass="20432">MRWWAQPAGLVVLAAAVAAGRRWPVVPLAAVLLLTAVHGNFVFGLPVVAYLAGRRSAALWPFPAVFVAVLVAGAGWNLARGVAVTSWFPLTVWLVLLGVLPWLAGRSWRQYTALLHAGWERAARLEREQRMVAERARLRERARIARDMHDSLGHELALLAVRAGALQVAAGAGGAPPAGGGGAGGGGGGGGRPPPG</sequence>
<feature type="transmembrane region" description="Helical" evidence="10">
    <location>
        <begin position="84"/>
        <end position="104"/>
    </location>
</feature>
<evidence type="ECO:0000256" key="9">
    <source>
        <dbReference type="SAM" id="MobiDB-lite"/>
    </source>
</evidence>
<feature type="domain" description="Signal transduction histidine kinase subgroup 3 dimerisation and phosphoacceptor" evidence="11">
    <location>
        <begin position="140"/>
        <end position="170"/>
    </location>
</feature>
<evidence type="ECO:0000256" key="2">
    <source>
        <dbReference type="ARBA" id="ARBA00012438"/>
    </source>
</evidence>
<evidence type="ECO:0000256" key="8">
    <source>
        <dbReference type="ARBA" id="ARBA00023012"/>
    </source>
</evidence>
<comment type="catalytic activity">
    <reaction evidence="1">
        <text>ATP + protein L-histidine = ADP + protein N-phospho-L-histidine.</text>
        <dbReference type="EC" id="2.7.13.3"/>
    </reaction>
</comment>
<keyword evidence="5" id="KW-0547">Nucleotide-binding</keyword>
<keyword evidence="4" id="KW-0808">Transferase</keyword>
<evidence type="ECO:0000256" key="5">
    <source>
        <dbReference type="ARBA" id="ARBA00022741"/>
    </source>
</evidence>
<dbReference type="EC" id="2.7.13.3" evidence="2"/>
<dbReference type="Gene3D" id="1.20.5.1930">
    <property type="match status" value="1"/>
</dbReference>
<evidence type="ECO:0000256" key="4">
    <source>
        <dbReference type="ARBA" id="ARBA00022679"/>
    </source>
</evidence>
<dbReference type="Proteomes" id="UP000774570">
    <property type="component" value="Unassembled WGS sequence"/>
</dbReference>
<feature type="non-terminal residue" evidence="12">
    <location>
        <position position="196"/>
    </location>
</feature>
<evidence type="ECO:0000256" key="10">
    <source>
        <dbReference type="SAM" id="Phobius"/>
    </source>
</evidence>
<dbReference type="Pfam" id="PF07730">
    <property type="entry name" value="HisKA_3"/>
    <property type="match status" value="1"/>
</dbReference>
<keyword evidence="3" id="KW-0597">Phosphoprotein</keyword>
<keyword evidence="10" id="KW-0812">Transmembrane</keyword>
<feature type="transmembrane region" description="Helical" evidence="10">
    <location>
        <begin position="58"/>
        <end position="78"/>
    </location>
</feature>
<keyword evidence="8" id="KW-0902">Two-component regulatory system</keyword>
<keyword evidence="6" id="KW-0418">Kinase</keyword>
<evidence type="ECO:0000256" key="3">
    <source>
        <dbReference type="ARBA" id="ARBA00022553"/>
    </source>
</evidence>
<comment type="caution">
    <text evidence="12">The sequence shown here is derived from an EMBL/GenBank/DDBJ whole genome shotgun (WGS) entry which is preliminary data.</text>
</comment>
<keyword evidence="10" id="KW-0472">Membrane</keyword>
<keyword evidence="10" id="KW-1133">Transmembrane helix</keyword>
<evidence type="ECO:0000313" key="13">
    <source>
        <dbReference type="Proteomes" id="UP000774570"/>
    </source>
</evidence>
<reference evidence="12 13" key="1">
    <citation type="submission" date="2021-07" db="EMBL/GenBank/DDBJ databases">
        <title>Actinomadura sp. PM05-2 isolated from lichen.</title>
        <authorList>
            <person name="Somphong A."/>
            <person name="Phongsopitanun W."/>
            <person name="Tanasupawat S."/>
            <person name="Peongsungnone V."/>
        </authorList>
    </citation>
    <scope>NUCLEOTIDE SEQUENCE [LARGE SCALE GENOMIC DNA]</scope>
    <source>
        <strain evidence="12 13">PM05-2</strain>
    </source>
</reference>
<dbReference type="InterPro" id="IPR050482">
    <property type="entry name" value="Sensor_HK_TwoCompSys"/>
</dbReference>
<dbReference type="InterPro" id="IPR011712">
    <property type="entry name" value="Sig_transdc_His_kin_sub3_dim/P"/>
</dbReference>